<feature type="transmembrane region" description="Helical" evidence="1">
    <location>
        <begin position="20"/>
        <end position="39"/>
    </location>
</feature>
<feature type="transmembrane region" description="Helical" evidence="1">
    <location>
        <begin position="181"/>
        <end position="202"/>
    </location>
</feature>
<feature type="transmembrane region" description="Helical" evidence="1">
    <location>
        <begin position="90"/>
        <end position="109"/>
    </location>
</feature>
<keyword evidence="4" id="KW-1185">Reference proteome</keyword>
<dbReference type="KEGG" id="hdi:HDIA_4339"/>
<evidence type="ECO:0000256" key="1">
    <source>
        <dbReference type="SAM" id="Phobius"/>
    </source>
</evidence>
<dbReference type="EMBL" id="LT960614">
    <property type="protein sequence ID" value="SON57880.1"/>
    <property type="molecule type" value="Genomic_DNA"/>
</dbReference>
<evidence type="ECO:0000313" key="4">
    <source>
        <dbReference type="Proteomes" id="UP000223606"/>
    </source>
</evidence>
<evidence type="ECO:0000313" key="3">
    <source>
        <dbReference type="EMBL" id="SON57880.1"/>
    </source>
</evidence>
<feature type="transmembrane region" description="Helical" evidence="1">
    <location>
        <begin position="115"/>
        <end position="135"/>
    </location>
</feature>
<dbReference type="AlphaFoldDB" id="A0A2C9DCI0"/>
<protein>
    <submittedName>
        <fullName evidence="3">Putative membrane protein</fullName>
    </submittedName>
</protein>
<organism evidence="3 4">
    <name type="scientific">Hartmannibacter diazotrophicus</name>
    <dbReference type="NCBI Taxonomy" id="1482074"/>
    <lineage>
        <taxon>Bacteria</taxon>
        <taxon>Pseudomonadati</taxon>
        <taxon>Pseudomonadota</taxon>
        <taxon>Alphaproteobacteria</taxon>
        <taxon>Hyphomicrobiales</taxon>
        <taxon>Pleomorphomonadaceae</taxon>
        <taxon>Hartmannibacter</taxon>
    </lineage>
</organism>
<sequence length="329" mass="35518">MAEAMDRTAAEQGKSRRIDLLDIARAFAILAMASYHFAWDLSYFGFINVNVASEPAWHHYAQAIASSFLILVGISLVLAHRRGFRLRPFLIRFGQIALSAAAITLVTYFVFPDAFIYFGILHNIAVASVLGLAFVRLPVALTVIAAAIALALPLAVSVPGDAGFAVWWTGLANWVRPANDFVPLFPWFGAVLGGIALGRIMVDRGWTQHLAAFVAKGRLGRGLVFAGRHSLIIYLIHQPLLFGLTDLAAMVIPPNEAAQRSAFVGSCVTSCKDMGGEAAFCEAHCGCVAGKLDSTDYWTKRFVSKEDQEVVAQSSASCALELQGDVESQ</sequence>
<feature type="transmembrane region" description="Helical" evidence="1">
    <location>
        <begin position="142"/>
        <end position="169"/>
    </location>
</feature>
<dbReference type="OrthoDB" id="9807591at2"/>
<keyword evidence="1" id="KW-1133">Transmembrane helix</keyword>
<dbReference type="Proteomes" id="UP000223606">
    <property type="component" value="Chromosome 1"/>
</dbReference>
<name>A0A2C9DCI0_9HYPH</name>
<feature type="domain" description="Heparan-alpha-glucosaminide N-acetyltransferase catalytic" evidence="2">
    <location>
        <begin position="17"/>
        <end position="239"/>
    </location>
</feature>
<dbReference type="RefSeq" id="WP_099558074.1">
    <property type="nucleotide sequence ID" value="NZ_LT960614.1"/>
</dbReference>
<evidence type="ECO:0000259" key="2">
    <source>
        <dbReference type="Pfam" id="PF07786"/>
    </source>
</evidence>
<dbReference type="InterPro" id="IPR012429">
    <property type="entry name" value="HGSNAT_cat"/>
</dbReference>
<dbReference type="Pfam" id="PF07786">
    <property type="entry name" value="HGSNAT_cat"/>
    <property type="match status" value="1"/>
</dbReference>
<accession>A0A2C9DCI0</accession>
<gene>
    <name evidence="3" type="ORF">HDIA_4339</name>
</gene>
<reference evidence="4" key="1">
    <citation type="submission" date="2017-09" db="EMBL/GenBank/DDBJ databases">
        <title>Genome sequence of Nannocystis excedens DSM 71.</title>
        <authorList>
            <person name="Blom J."/>
        </authorList>
    </citation>
    <scope>NUCLEOTIDE SEQUENCE [LARGE SCALE GENOMIC DNA]</scope>
    <source>
        <strain evidence="4">type strain: E19</strain>
    </source>
</reference>
<feature type="transmembrane region" description="Helical" evidence="1">
    <location>
        <begin position="59"/>
        <end position="78"/>
    </location>
</feature>
<keyword evidence="1" id="KW-0812">Transmembrane</keyword>
<proteinExistence type="predicted"/>
<keyword evidence="1" id="KW-0472">Membrane</keyword>